<feature type="region of interest" description="Disordered" evidence="1">
    <location>
        <begin position="244"/>
        <end position="264"/>
    </location>
</feature>
<dbReference type="STRING" id="225164.V4AYU7"/>
<gene>
    <name evidence="2" type="ORF">LOTGIDRAFT_156809</name>
</gene>
<accession>V4AYU7</accession>
<dbReference type="RefSeq" id="XP_009046328.1">
    <property type="nucleotide sequence ID" value="XM_009048080.1"/>
</dbReference>
<proteinExistence type="predicted"/>
<dbReference type="GO" id="GO:0005634">
    <property type="term" value="C:nucleus"/>
    <property type="evidence" value="ECO:0007669"/>
    <property type="project" value="TreeGrafter"/>
</dbReference>
<dbReference type="PANTHER" id="PTHR34648:SF1">
    <property type="entry name" value="CLOCK-INTERACTING PACEMAKER"/>
    <property type="match status" value="1"/>
</dbReference>
<organism evidence="2 3">
    <name type="scientific">Lottia gigantea</name>
    <name type="common">Giant owl limpet</name>
    <dbReference type="NCBI Taxonomy" id="225164"/>
    <lineage>
        <taxon>Eukaryota</taxon>
        <taxon>Metazoa</taxon>
        <taxon>Spiralia</taxon>
        <taxon>Lophotrochozoa</taxon>
        <taxon>Mollusca</taxon>
        <taxon>Gastropoda</taxon>
        <taxon>Patellogastropoda</taxon>
        <taxon>Lottioidea</taxon>
        <taxon>Lottiidae</taxon>
        <taxon>Lottia</taxon>
    </lineage>
</organism>
<dbReference type="GO" id="GO:0045892">
    <property type="term" value="P:negative regulation of DNA-templated transcription"/>
    <property type="evidence" value="ECO:0007669"/>
    <property type="project" value="InterPro"/>
</dbReference>
<dbReference type="AlphaFoldDB" id="V4AYU7"/>
<dbReference type="PANTHER" id="PTHR34648">
    <property type="entry name" value="CLOCK-INTERACTING PACEMAKER"/>
    <property type="match status" value="1"/>
</dbReference>
<reference evidence="2 3" key="1">
    <citation type="journal article" date="2013" name="Nature">
        <title>Insights into bilaterian evolution from three spiralian genomes.</title>
        <authorList>
            <person name="Simakov O."/>
            <person name="Marletaz F."/>
            <person name="Cho S.J."/>
            <person name="Edsinger-Gonzales E."/>
            <person name="Havlak P."/>
            <person name="Hellsten U."/>
            <person name="Kuo D.H."/>
            <person name="Larsson T."/>
            <person name="Lv J."/>
            <person name="Arendt D."/>
            <person name="Savage R."/>
            <person name="Osoegawa K."/>
            <person name="de Jong P."/>
            <person name="Grimwood J."/>
            <person name="Chapman J.A."/>
            <person name="Shapiro H."/>
            <person name="Aerts A."/>
            <person name="Otillar R.P."/>
            <person name="Terry A.Y."/>
            <person name="Boore J.L."/>
            <person name="Grigoriev I.V."/>
            <person name="Lindberg D.R."/>
            <person name="Seaver E.C."/>
            <person name="Weisblat D.A."/>
            <person name="Putnam N.H."/>
            <person name="Rokhsar D.S."/>
        </authorList>
    </citation>
    <scope>NUCLEOTIDE SEQUENCE [LARGE SCALE GENOMIC DNA]</scope>
</reference>
<dbReference type="Pfam" id="PF15800">
    <property type="entry name" value="CiPC"/>
    <property type="match status" value="1"/>
</dbReference>
<sequence>MTTYSGIHEDDDRLSSKWKHQKMQKYIPRKPVYVCEIEALTVIVYLHFLLNIYDASDSINIWLDYDVDSVISESGYSSSNSKDSFQVSTIPSTSHFLHSPSIQDTDSDDVAAERYTEYKATVEEEFQTGTSNNQQENESITTTEIKQLESNNCVKLSTDQQSNSIQSSTNHQLKLQSSAPIKFNRLSSGEDEQRKQKRFNRTAKALRDSGLLPIAIQTGHLLKKNLLLQKEINKLKKEAELFRQSLDSEENVSENTASDSSSSD</sequence>
<evidence type="ECO:0000313" key="2">
    <source>
        <dbReference type="EMBL" id="ESP02858.1"/>
    </source>
</evidence>
<dbReference type="Proteomes" id="UP000030746">
    <property type="component" value="Unassembled WGS sequence"/>
</dbReference>
<evidence type="ECO:0000256" key="1">
    <source>
        <dbReference type="SAM" id="MobiDB-lite"/>
    </source>
</evidence>
<dbReference type="GO" id="GO:0042754">
    <property type="term" value="P:negative regulation of circadian rhythm"/>
    <property type="evidence" value="ECO:0007669"/>
    <property type="project" value="InterPro"/>
</dbReference>
<protein>
    <submittedName>
        <fullName evidence="2">Uncharacterized protein</fullName>
    </submittedName>
</protein>
<name>V4AYU7_LOTGI</name>
<keyword evidence="3" id="KW-1185">Reference proteome</keyword>
<evidence type="ECO:0000313" key="3">
    <source>
        <dbReference type="Proteomes" id="UP000030746"/>
    </source>
</evidence>
<dbReference type="InterPro" id="IPR031602">
    <property type="entry name" value="CIPC"/>
</dbReference>
<dbReference type="OrthoDB" id="6374619at2759"/>
<dbReference type="EMBL" id="KB200129">
    <property type="protein sequence ID" value="ESP02858.1"/>
    <property type="molecule type" value="Genomic_DNA"/>
</dbReference>
<dbReference type="GeneID" id="20237119"/>
<dbReference type="HOGENOM" id="CLU_1054804_0_0_1"/>
<dbReference type="KEGG" id="lgi:LOTGIDRAFT_156809"/>
<dbReference type="CTD" id="20237119"/>